<dbReference type="SUPFAM" id="SSF56672">
    <property type="entry name" value="DNA/RNA polymerases"/>
    <property type="match status" value="1"/>
</dbReference>
<organism evidence="2 3">
    <name type="scientific">Strongyloides venezuelensis</name>
    <name type="common">Threadworm</name>
    <dbReference type="NCBI Taxonomy" id="75913"/>
    <lineage>
        <taxon>Eukaryota</taxon>
        <taxon>Metazoa</taxon>
        <taxon>Ecdysozoa</taxon>
        <taxon>Nematoda</taxon>
        <taxon>Chromadorea</taxon>
        <taxon>Rhabditida</taxon>
        <taxon>Tylenchina</taxon>
        <taxon>Panagrolaimomorpha</taxon>
        <taxon>Strongyloidoidea</taxon>
        <taxon>Strongyloididae</taxon>
        <taxon>Strongyloides</taxon>
    </lineage>
</organism>
<dbReference type="PANTHER" id="PTHR33064:SF37">
    <property type="entry name" value="RIBONUCLEASE H"/>
    <property type="match status" value="1"/>
</dbReference>
<sequence>MKTLPSIKEILKHGRFSYMSCIDIKNAYKQFNLKEDDRWITTISTPIGYLQSTRPAFGISFIPSIFNNVMQSLLGHVQGLYIYFDDLLFLHNNPDDHSSAILETLSVLFEKHIKVNTSKCSFFANELKFLGYALSNNGTVKMLTERKNQIIIEPISNKELLSMLSSINYSRLVIPELAKLAAPLYPKKNEIFTWPVEKQERLEKIREIVVNSQTLHILDWKVDQLSIYVEAGVDYFKYYIFWSIGENERKLLYCFSKKLRGSQVNYKVPLKWLVAVNDAAQTFYQLFQMIPVVVYTSDKFFNKLMNDEKSTEFGYAKNTFQRLVVPLIPLNIHWEMDPSLNHSGLKKRAVQDTVKLVQEITKEDSFDIDANEIRDGYSSDPMTQLIKDNTKVNSLWY</sequence>
<dbReference type="InterPro" id="IPR043128">
    <property type="entry name" value="Rev_trsase/Diguanyl_cyclase"/>
</dbReference>
<accession>A0A0K0F362</accession>
<name>A0A0K0F362_STRVS</name>
<keyword evidence="2" id="KW-1185">Reference proteome</keyword>
<evidence type="ECO:0000313" key="3">
    <source>
        <dbReference type="WBParaSite" id="SVE_0324500.1"/>
    </source>
</evidence>
<dbReference type="Proteomes" id="UP000035680">
    <property type="component" value="Unassembled WGS sequence"/>
</dbReference>
<dbReference type="AlphaFoldDB" id="A0A0K0F362"/>
<evidence type="ECO:0000259" key="1">
    <source>
        <dbReference type="PROSITE" id="PS50878"/>
    </source>
</evidence>
<dbReference type="InterPro" id="IPR000477">
    <property type="entry name" value="RT_dom"/>
</dbReference>
<dbReference type="Gene3D" id="3.30.70.270">
    <property type="match status" value="2"/>
</dbReference>
<reference evidence="2" key="1">
    <citation type="submission" date="2014-07" db="EMBL/GenBank/DDBJ databases">
        <authorList>
            <person name="Martin A.A"/>
            <person name="De Silva N."/>
        </authorList>
    </citation>
    <scope>NUCLEOTIDE SEQUENCE</scope>
</reference>
<protein>
    <submittedName>
        <fullName evidence="3">Reverse transcriptase domain-containing protein</fullName>
    </submittedName>
</protein>
<dbReference type="Gene3D" id="3.10.10.10">
    <property type="entry name" value="HIV Type 1 Reverse Transcriptase, subunit A, domain 1"/>
    <property type="match status" value="1"/>
</dbReference>
<dbReference type="PROSITE" id="PS50878">
    <property type="entry name" value="RT_POL"/>
    <property type="match status" value="1"/>
</dbReference>
<proteinExistence type="predicted"/>
<reference evidence="3" key="2">
    <citation type="submission" date="2015-08" db="UniProtKB">
        <authorList>
            <consortium name="WormBaseParasite"/>
        </authorList>
    </citation>
    <scope>IDENTIFICATION</scope>
</reference>
<dbReference type="InterPro" id="IPR051320">
    <property type="entry name" value="Viral_Replic_Matur_Polypro"/>
</dbReference>
<dbReference type="Pfam" id="PF00078">
    <property type="entry name" value="RVT_1"/>
    <property type="match status" value="1"/>
</dbReference>
<dbReference type="InterPro" id="IPR043502">
    <property type="entry name" value="DNA/RNA_pol_sf"/>
</dbReference>
<dbReference type="WBParaSite" id="SVE_0324500.1">
    <property type="protein sequence ID" value="SVE_0324500.1"/>
    <property type="gene ID" value="SVE_0324500"/>
</dbReference>
<feature type="domain" description="Reverse transcriptase" evidence="1">
    <location>
        <begin position="1"/>
        <end position="134"/>
    </location>
</feature>
<dbReference type="PANTHER" id="PTHR33064">
    <property type="entry name" value="POL PROTEIN"/>
    <property type="match status" value="1"/>
</dbReference>
<dbReference type="STRING" id="75913.A0A0K0F362"/>
<evidence type="ECO:0000313" key="2">
    <source>
        <dbReference type="Proteomes" id="UP000035680"/>
    </source>
</evidence>
<dbReference type="CDD" id="cd01647">
    <property type="entry name" value="RT_LTR"/>
    <property type="match status" value="1"/>
</dbReference>